<sequence length="51" mass="5171">MRIANFGQGAAPHGVIRGPDGAAWSTEGGQNAVARGGSADHRVTPWCVPGE</sequence>
<dbReference type="EMBL" id="JAAEDK010000006">
    <property type="protein sequence ID" value="MBR0658357.1"/>
    <property type="molecule type" value="Genomic_DNA"/>
</dbReference>
<evidence type="ECO:0000313" key="3">
    <source>
        <dbReference type="EMBL" id="NKE18522.1"/>
    </source>
</evidence>
<feature type="region of interest" description="Disordered" evidence="1">
    <location>
        <begin position="1"/>
        <end position="51"/>
    </location>
</feature>
<evidence type="ECO:0000313" key="4">
    <source>
        <dbReference type="Proteomes" id="UP000746741"/>
    </source>
</evidence>
<keyword evidence="4" id="KW-1185">Reference proteome</keyword>
<reference evidence="3 4" key="2">
    <citation type="submission" date="2020-02" db="EMBL/GenBank/DDBJ databases">
        <authorList>
            <person name="Sun Q."/>
            <person name="Inoue M."/>
        </authorList>
    </citation>
    <scope>NUCLEOTIDE SEQUENCE [LARGE SCALE GENOMIC DNA]</scope>
    <source>
        <strain evidence="3 4">KCTC 22478</strain>
    </source>
</reference>
<protein>
    <submittedName>
        <fullName evidence="2">Uncharacterized protein</fullName>
    </submittedName>
</protein>
<proteinExistence type="predicted"/>
<dbReference type="EMBL" id="JAAVUP010000004">
    <property type="protein sequence ID" value="NKE18522.1"/>
    <property type="molecule type" value="Genomic_DNA"/>
</dbReference>
<evidence type="ECO:0000313" key="2">
    <source>
        <dbReference type="EMBL" id="MBR0658357.1"/>
    </source>
</evidence>
<evidence type="ECO:0000256" key="1">
    <source>
        <dbReference type="SAM" id="MobiDB-lite"/>
    </source>
</evidence>
<comment type="caution">
    <text evidence="2">The sequence shown here is derived from an EMBL/GenBank/DDBJ whole genome shotgun (WGS) entry which is preliminary data.</text>
</comment>
<reference evidence="2" key="3">
    <citation type="journal article" date="2021" name="Syst. Appl. Microbiol.">
        <title>Roseomonas hellenica sp. nov., isolated from roots of wild-growing Alkanna tinctoria.</title>
        <authorList>
            <person name="Rat A."/>
            <person name="Naranjo H.D."/>
            <person name="Lebbe L."/>
            <person name="Cnockaert M."/>
            <person name="Krigas N."/>
            <person name="Grigoriadou K."/>
            <person name="Maloupa E."/>
            <person name="Willems A."/>
        </authorList>
    </citation>
    <scope>NUCLEOTIDE SEQUENCE</scope>
    <source>
        <strain evidence="2">LMG 31161</strain>
    </source>
</reference>
<dbReference type="Proteomes" id="UP000746741">
    <property type="component" value="Unassembled WGS sequence"/>
</dbReference>
<evidence type="ECO:0000313" key="5">
    <source>
        <dbReference type="Proteomes" id="UP001138708"/>
    </source>
</evidence>
<dbReference type="AlphaFoldDB" id="A0A9X9WDE7"/>
<gene>
    <name evidence="3" type="ORF">GWK15_16330</name>
    <name evidence="2" type="ORF">GXW75_03775</name>
</gene>
<accession>A0A9X9WDE7</accession>
<dbReference type="Proteomes" id="UP001138708">
    <property type="component" value="Unassembled WGS sequence"/>
</dbReference>
<name>A0A9X9WDE7_9PROT</name>
<dbReference type="RefSeq" id="WP_168042412.1">
    <property type="nucleotide sequence ID" value="NZ_JAAEDK010000006.1"/>
</dbReference>
<organism evidence="2 5">
    <name type="scientific">Neoroseomonas oryzicola</name>
    <dbReference type="NCBI Taxonomy" id="535904"/>
    <lineage>
        <taxon>Bacteria</taxon>
        <taxon>Pseudomonadati</taxon>
        <taxon>Pseudomonadota</taxon>
        <taxon>Alphaproteobacteria</taxon>
        <taxon>Acetobacterales</taxon>
        <taxon>Acetobacteraceae</taxon>
        <taxon>Neoroseomonas</taxon>
    </lineage>
</organism>
<reference evidence="2" key="1">
    <citation type="submission" date="2020-01" db="EMBL/GenBank/DDBJ databases">
        <authorList>
            <person name="Rat A."/>
        </authorList>
    </citation>
    <scope>NUCLEOTIDE SEQUENCE</scope>
    <source>
        <strain evidence="2">LMG 31161</strain>
    </source>
</reference>